<sequence length="121" mass="13192">MGPRAANAVPVPSGRERLHHHVPGTILKRGIPYCGVASCSPRKEPSRSTRTAQYEDYRPGTLTEGALAVNRALPEPDGEMDYLVGEWAEIRPSAGTLPSANTPTPFERHQQHDQDSAVPRV</sequence>
<dbReference type="Proteomes" id="UP001164743">
    <property type="component" value="Chromosome 1A"/>
</dbReference>
<proteinExistence type="predicted"/>
<protein>
    <submittedName>
        <fullName evidence="2">Uncharacterized protein</fullName>
    </submittedName>
</protein>
<dbReference type="RefSeq" id="XP_053016249.1">
    <property type="nucleotide sequence ID" value="XM_053165346.1"/>
</dbReference>
<evidence type="ECO:0000256" key="1">
    <source>
        <dbReference type="SAM" id="MobiDB-lite"/>
    </source>
</evidence>
<name>A0ABY7C7L8_9BASI</name>
<organism evidence="2 3">
    <name type="scientific">Puccinia triticina</name>
    <dbReference type="NCBI Taxonomy" id="208348"/>
    <lineage>
        <taxon>Eukaryota</taxon>
        <taxon>Fungi</taxon>
        <taxon>Dikarya</taxon>
        <taxon>Basidiomycota</taxon>
        <taxon>Pucciniomycotina</taxon>
        <taxon>Pucciniomycetes</taxon>
        <taxon>Pucciniales</taxon>
        <taxon>Pucciniaceae</taxon>
        <taxon>Puccinia</taxon>
    </lineage>
</organism>
<dbReference type="GeneID" id="77806230"/>
<dbReference type="EMBL" id="CP110421">
    <property type="protein sequence ID" value="WAQ80694.1"/>
    <property type="molecule type" value="Genomic_DNA"/>
</dbReference>
<evidence type="ECO:0000313" key="3">
    <source>
        <dbReference type="Proteomes" id="UP001164743"/>
    </source>
</evidence>
<gene>
    <name evidence="2" type="ORF">PtA15_1A32</name>
</gene>
<reference evidence="2" key="1">
    <citation type="submission" date="2022-10" db="EMBL/GenBank/DDBJ databases">
        <title>Puccinia triticina Genome sequencing and assembly.</title>
        <authorList>
            <person name="Li C."/>
        </authorList>
    </citation>
    <scope>NUCLEOTIDE SEQUENCE</scope>
    <source>
        <strain evidence="2">Pt15</strain>
    </source>
</reference>
<accession>A0ABY7C7L8</accession>
<feature type="region of interest" description="Disordered" evidence="1">
    <location>
        <begin position="93"/>
        <end position="121"/>
    </location>
</feature>
<keyword evidence="3" id="KW-1185">Reference proteome</keyword>
<feature type="compositionally biased region" description="Basic and acidic residues" evidence="1">
    <location>
        <begin position="106"/>
        <end position="115"/>
    </location>
</feature>
<evidence type="ECO:0000313" key="2">
    <source>
        <dbReference type="EMBL" id="WAQ80694.1"/>
    </source>
</evidence>